<organism evidence="1 3">
    <name type="scientific">Haladaptatus paucihalophilus DX253</name>
    <dbReference type="NCBI Taxonomy" id="797209"/>
    <lineage>
        <taxon>Archaea</taxon>
        <taxon>Methanobacteriati</taxon>
        <taxon>Methanobacteriota</taxon>
        <taxon>Stenosarchaea group</taxon>
        <taxon>Halobacteria</taxon>
        <taxon>Halobacteriales</taxon>
        <taxon>Haladaptataceae</taxon>
        <taxon>Haladaptatus</taxon>
    </lineage>
</organism>
<gene>
    <name evidence="2" type="ORF">SAMN05444342_3734</name>
    <name evidence="1" type="ORF">ZOD2009_15741</name>
</gene>
<evidence type="ECO:0000313" key="4">
    <source>
        <dbReference type="Proteomes" id="UP000184203"/>
    </source>
</evidence>
<proteinExistence type="predicted"/>
<reference evidence="1 3" key="1">
    <citation type="journal article" date="2014" name="ISME J.">
        <title>Trehalose/2-sulfotrehalose biosynthesis and glycine-betaine uptake are widely spread mechanisms for osmoadaptation in the Halobacteriales.</title>
        <authorList>
            <person name="Youssef N.H."/>
            <person name="Savage-Ashlock K.N."/>
            <person name="McCully A.L."/>
            <person name="Luedtke B."/>
            <person name="Shaw E.I."/>
            <person name="Hoff W.D."/>
            <person name="Elshahed M.S."/>
        </authorList>
    </citation>
    <scope>NUCLEOTIDE SEQUENCE [LARGE SCALE GENOMIC DNA]</scope>
    <source>
        <strain evidence="1 3">DX253</strain>
    </source>
</reference>
<reference evidence="2" key="2">
    <citation type="submission" date="2016-11" db="EMBL/GenBank/DDBJ databases">
        <authorList>
            <person name="Jaros S."/>
            <person name="Januszkiewicz K."/>
            <person name="Wedrychowicz H."/>
        </authorList>
    </citation>
    <scope>NUCLEOTIDE SEQUENCE [LARGE SCALE GENOMIC DNA]</scope>
    <source>
        <strain evidence="2">DX253</strain>
    </source>
</reference>
<dbReference type="AlphaFoldDB" id="E7QWG0"/>
<dbReference type="Proteomes" id="UP000184203">
    <property type="component" value="Unassembled WGS sequence"/>
</dbReference>
<evidence type="ECO:0000313" key="1">
    <source>
        <dbReference type="EMBL" id="EFW91056.1"/>
    </source>
</evidence>
<name>E7QWG0_HALPU</name>
<dbReference type="EMBL" id="FRAN01000006">
    <property type="protein sequence ID" value="SHL38548.1"/>
    <property type="molecule type" value="Genomic_DNA"/>
</dbReference>
<evidence type="ECO:0000313" key="2">
    <source>
        <dbReference type="EMBL" id="SHL38548.1"/>
    </source>
</evidence>
<dbReference type="EMBL" id="AEMG01000018">
    <property type="protein sequence ID" value="EFW91056.1"/>
    <property type="molecule type" value="Genomic_DNA"/>
</dbReference>
<accession>E7QWG0</accession>
<protein>
    <submittedName>
        <fullName evidence="1">Uncharacterized protein</fullName>
    </submittedName>
</protein>
<keyword evidence="4" id="KW-1185">Reference proteome</keyword>
<evidence type="ECO:0000313" key="3">
    <source>
        <dbReference type="Proteomes" id="UP000003751"/>
    </source>
</evidence>
<dbReference type="Proteomes" id="UP000003751">
    <property type="component" value="Unassembled WGS sequence"/>
</dbReference>
<sequence length="44" mass="4983">MTASLFSPVISESEFSFDFVNMALIVQSFDDIFGSRPLEIFFLS</sequence>
<reference evidence="4" key="3">
    <citation type="submission" date="2016-11" db="EMBL/GenBank/DDBJ databases">
        <authorList>
            <person name="Varghese N."/>
            <person name="Submissions S."/>
        </authorList>
    </citation>
    <scope>NUCLEOTIDE SEQUENCE [LARGE SCALE GENOMIC DNA]</scope>
    <source>
        <strain evidence="4">DX253</strain>
    </source>
</reference>